<comment type="caution">
    <text evidence="1">The sequence shown here is derived from an EMBL/GenBank/DDBJ whole genome shotgun (WGS) entry which is preliminary data.</text>
</comment>
<reference evidence="1 2" key="1">
    <citation type="submission" date="2019-03" db="EMBL/GenBank/DDBJ databases">
        <title>Genomic Encyclopedia of Type Strains, Phase IV (KMG-IV): sequencing the most valuable type-strain genomes for metagenomic binning, comparative biology and taxonomic classification.</title>
        <authorList>
            <person name="Goeker M."/>
        </authorList>
    </citation>
    <scope>NUCLEOTIDE SEQUENCE [LARGE SCALE GENOMIC DNA]</scope>
    <source>
        <strain evidence="1 2">DSM 28697</strain>
    </source>
</reference>
<dbReference type="Proteomes" id="UP000295632">
    <property type="component" value="Unassembled WGS sequence"/>
</dbReference>
<gene>
    <name evidence="1" type="ORF">EV213_12251</name>
</gene>
<name>A0A4R6TUD8_9BACI</name>
<proteinExistence type="predicted"/>
<evidence type="ECO:0000313" key="2">
    <source>
        <dbReference type="Proteomes" id="UP000295632"/>
    </source>
</evidence>
<sequence>MFDKEFTESLKRFADGVKRLHDKIKGIACSVAWIDEEYKYKSDRYPHERQGWRTQRFYMTSQVIDRKPKRIAARTRI</sequence>
<protein>
    <submittedName>
        <fullName evidence="1">Uncharacterized protein</fullName>
    </submittedName>
</protein>
<dbReference type="AlphaFoldDB" id="A0A4R6TUD8"/>
<keyword evidence="2" id="KW-1185">Reference proteome</keyword>
<dbReference type="EMBL" id="SNYJ01000022">
    <property type="protein sequence ID" value="TDQ35264.1"/>
    <property type="molecule type" value="Genomic_DNA"/>
</dbReference>
<accession>A0A4R6TUD8</accession>
<organism evidence="1 2">
    <name type="scientific">Aureibacillus halotolerans</name>
    <dbReference type="NCBI Taxonomy" id="1508390"/>
    <lineage>
        <taxon>Bacteria</taxon>
        <taxon>Bacillati</taxon>
        <taxon>Bacillota</taxon>
        <taxon>Bacilli</taxon>
        <taxon>Bacillales</taxon>
        <taxon>Bacillaceae</taxon>
        <taxon>Aureibacillus</taxon>
    </lineage>
</organism>
<evidence type="ECO:0000313" key="1">
    <source>
        <dbReference type="EMBL" id="TDQ35264.1"/>
    </source>
</evidence>
<dbReference type="RefSeq" id="WP_133581972.1">
    <property type="nucleotide sequence ID" value="NZ_SNYJ01000022.1"/>
</dbReference>